<keyword evidence="2" id="KW-0472">Membrane</keyword>
<feature type="compositionally biased region" description="Polar residues" evidence="1">
    <location>
        <begin position="663"/>
        <end position="679"/>
    </location>
</feature>
<dbReference type="SUPFAM" id="SSF57184">
    <property type="entry name" value="Growth factor receptor domain"/>
    <property type="match status" value="1"/>
</dbReference>
<proteinExistence type="predicted"/>
<name>A0A0V0QP96_PSEPJ</name>
<sequence length="712" mass="79322">MKVYLIQTILLSLLLTSTFQANSYSVTLTAPGELTAVASVTTDLLDDNYDTMIAVGYAVDSYLILNKPFKAQKTKVFFSDINEEVRQIVNIPSSQFAVIFFETQFVIINVEQAFNGGTYSSPYDISGDYQIQKYVSLKPKTIPTIAKEYKNDQEWKYALAYISDSNQLYVGVFTIFNGKIKNYTTQTIAGATSVTQSAAFLYYDYGIMIVYSNPSTIYFYSLVSMDIVASDQSNPNFTNQLSALSAPEGTYAVVASDVAGSVKAIGLPKKVSGYDGIFQNSVELRETLFDSEKLGTNSVSKITPVTYTQYILISGSSNYLLMTEIFDSNKNDIIDDQNSVIYVGQKVDYLSGTGLIVMQNFDNTDSTNNFNKQVILYKICGEGQALSLSNNGCQKYDSDDDYDDVTGVLKECGYTTYYDNGKCVPCPSDCNTCSTYTYYDYSTDSKEDCKTCDDNGECICRQDVKCESGLFFDFDQCKCISCSSNQEDSISCLNGMVFSYETCSCVTETCSDNENCAKCDQNDSECLECTNEAMSTPECVCYKGYYFNYDENSCKPCKDPDCVQCSGENGEVCMSYSQSSEQQSKSDNIAYPFFIVAGVAGSYLIVFIGAKIMKKWARRKNVSKPEQIPSKSVYPEYSKQHLTNKPENFQSLSILNIQQRQQSHAGVEISTNDNISNPASDLKQDNRAIRKNRKLAPMNQKKQVKFNSSDQS</sequence>
<evidence type="ECO:0000256" key="3">
    <source>
        <dbReference type="SAM" id="SignalP"/>
    </source>
</evidence>
<keyword evidence="2" id="KW-1133">Transmembrane helix</keyword>
<keyword evidence="3" id="KW-0732">Signal</keyword>
<keyword evidence="2" id="KW-0812">Transmembrane</keyword>
<comment type="caution">
    <text evidence="4">The sequence shown here is derived from an EMBL/GenBank/DDBJ whole genome shotgun (WGS) entry which is preliminary data.</text>
</comment>
<feature type="chain" id="PRO_5006867535" evidence="3">
    <location>
        <begin position="24"/>
        <end position="712"/>
    </location>
</feature>
<reference evidence="4 5" key="1">
    <citation type="journal article" date="2015" name="Sci. Rep.">
        <title>Genome of the facultative scuticociliatosis pathogen Pseudocohnilembus persalinus provides insight into its virulence through horizontal gene transfer.</title>
        <authorList>
            <person name="Xiong J."/>
            <person name="Wang G."/>
            <person name="Cheng J."/>
            <person name="Tian M."/>
            <person name="Pan X."/>
            <person name="Warren A."/>
            <person name="Jiang C."/>
            <person name="Yuan D."/>
            <person name="Miao W."/>
        </authorList>
    </citation>
    <scope>NUCLEOTIDE SEQUENCE [LARGE SCALE GENOMIC DNA]</scope>
    <source>
        <strain evidence="4">36N120E</strain>
    </source>
</reference>
<evidence type="ECO:0000256" key="2">
    <source>
        <dbReference type="SAM" id="Phobius"/>
    </source>
</evidence>
<accession>A0A0V0QP96</accession>
<feature type="region of interest" description="Disordered" evidence="1">
    <location>
        <begin position="663"/>
        <end position="712"/>
    </location>
</feature>
<dbReference type="InParanoid" id="A0A0V0QP96"/>
<keyword evidence="5" id="KW-1185">Reference proteome</keyword>
<evidence type="ECO:0000256" key="1">
    <source>
        <dbReference type="SAM" id="MobiDB-lite"/>
    </source>
</evidence>
<dbReference type="AlphaFoldDB" id="A0A0V0QP96"/>
<feature type="signal peptide" evidence="3">
    <location>
        <begin position="1"/>
        <end position="23"/>
    </location>
</feature>
<feature type="transmembrane region" description="Helical" evidence="2">
    <location>
        <begin position="589"/>
        <end position="610"/>
    </location>
</feature>
<evidence type="ECO:0000313" key="5">
    <source>
        <dbReference type="Proteomes" id="UP000054937"/>
    </source>
</evidence>
<protein>
    <submittedName>
        <fullName evidence="4">Insulin-like growth factor binding protein, N-terminal</fullName>
    </submittedName>
</protein>
<dbReference type="InterPro" id="IPR009030">
    <property type="entry name" value="Growth_fac_rcpt_cys_sf"/>
</dbReference>
<evidence type="ECO:0000313" key="4">
    <source>
        <dbReference type="EMBL" id="KRX04211.1"/>
    </source>
</evidence>
<dbReference type="EMBL" id="LDAU01000120">
    <property type="protein sequence ID" value="KRX04211.1"/>
    <property type="molecule type" value="Genomic_DNA"/>
</dbReference>
<gene>
    <name evidence="4" type="ORF">PPERSA_11335</name>
</gene>
<dbReference type="Proteomes" id="UP000054937">
    <property type="component" value="Unassembled WGS sequence"/>
</dbReference>
<organism evidence="4 5">
    <name type="scientific">Pseudocohnilembus persalinus</name>
    <name type="common">Ciliate</name>
    <dbReference type="NCBI Taxonomy" id="266149"/>
    <lineage>
        <taxon>Eukaryota</taxon>
        <taxon>Sar</taxon>
        <taxon>Alveolata</taxon>
        <taxon>Ciliophora</taxon>
        <taxon>Intramacronucleata</taxon>
        <taxon>Oligohymenophorea</taxon>
        <taxon>Scuticociliatia</taxon>
        <taxon>Philasterida</taxon>
        <taxon>Pseudocohnilembidae</taxon>
        <taxon>Pseudocohnilembus</taxon>
    </lineage>
</organism>